<dbReference type="AlphaFoldDB" id="W1PBC8"/>
<keyword evidence="1" id="KW-0812">Transmembrane</keyword>
<keyword evidence="3" id="KW-1185">Reference proteome</keyword>
<proteinExistence type="predicted"/>
<accession>W1PBC8</accession>
<organism evidence="2 3">
    <name type="scientific">Amborella trichopoda</name>
    <dbReference type="NCBI Taxonomy" id="13333"/>
    <lineage>
        <taxon>Eukaryota</taxon>
        <taxon>Viridiplantae</taxon>
        <taxon>Streptophyta</taxon>
        <taxon>Embryophyta</taxon>
        <taxon>Tracheophyta</taxon>
        <taxon>Spermatophyta</taxon>
        <taxon>Magnoliopsida</taxon>
        <taxon>Amborellales</taxon>
        <taxon>Amborellaceae</taxon>
        <taxon>Amborella</taxon>
    </lineage>
</organism>
<dbReference type="EMBL" id="KI393807">
    <property type="protein sequence ID" value="ERN07202.1"/>
    <property type="molecule type" value="Genomic_DNA"/>
</dbReference>
<sequence>MSYNVGISFNVANNKYYAAAVWTITIVAPGVNLFSAYEPCLDVKMIEVGNLVINVEENGGLDRVIRLERLEGEEFY</sequence>
<keyword evidence="1" id="KW-0472">Membrane</keyword>
<evidence type="ECO:0000256" key="1">
    <source>
        <dbReference type="SAM" id="Phobius"/>
    </source>
</evidence>
<feature type="transmembrane region" description="Helical" evidence="1">
    <location>
        <begin position="16"/>
        <end position="37"/>
    </location>
</feature>
<keyword evidence="1" id="KW-1133">Transmembrane helix</keyword>
<reference evidence="3" key="1">
    <citation type="journal article" date="2013" name="Science">
        <title>The Amborella genome and the evolution of flowering plants.</title>
        <authorList>
            <consortium name="Amborella Genome Project"/>
        </authorList>
    </citation>
    <scope>NUCLEOTIDE SEQUENCE [LARGE SCALE GENOMIC DNA]</scope>
</reference>
<name>W1PBC8_AMBTC</name>
<evidence type="ECO:0000313" key="2">
    <source>
        <dbReference type="EMBL" id="ERN07202.1"/>
    </source>
</evidence>
<dbReference type="Gramene" id="ERN07202">
    <property type="protein sequence ID" value="ERN07202"/>
    <property type="gene ID" value="AMTR_s00019p00170780"/>
</dbReference>
<dbReference type="Proteomes" id="UP000017836">
    <property type="component" value="Unassembled WGS sequence"/>
</dbReference>
<dbReference type="HOGENOM" id="CLU_2657754_0_0_1"/>
<evidence type="ECO:0000313" key="3">
    <source>
        <dbReference type="Proteomes" id="UP000017836"/>
    </source>
</evidence>
<gene>
    <name evidence="2" type="ORF">AMTR_s00019p00170780</name>
</gene>
<protein>
    <submittedName>
        <fullName evidence="2">Uncharacterized protein</fullName>
    </submittedName>
</protein>